<accession>A0AA36J4L8</accession>
<keyword evidence="4" id="KW-1185">Reference proteome</keyword>
<keyword evidence="1" id="KW-1133">Transmembrane helix</keyword>
<keyword evidence="1" id="KW-0472">Membrane</keyword>
<name>A0AA36J4L8_9DINO</name>
<reference evidence="3" key="1">
    <citation type="submission" date="2023-08" db="EMBL/GenBank/DDBJ databases">
        <authorList>
            <person name="Chen Y."/>
            <person name="Shah S."/>
            <person name="Dougan E. K."/>
            <person name="Thang M."/>
            <person name="Chan C."/>
        </authorList>
    </citation>
    <scope>NUCLEOTIDE SEQUENCE</scope>
</reference>
<evidence type="ECO:0000313" key="3">
    <source>
        <dbReference type="EMBL" id="CAJ1398428.1"/>
    </source>
</evidence>
<evidence type="ECO:0000256" key="2">
    <source>
        <dbReference type="SAM" id="SignalP"/>
    </source>
</evidence>
<feature type="transmembrane region" description="Helical" evidence="1">
    <location>
        <begin position="311"/>
        <end position="331"/>
    </location>
</feature>
<feature type="transmembrane region" description="Helical" evidence="1">
    <location>
        <begin position="471"/>
        <end position="489"/>
    </location>
</feature>
<feature type="chain" id="PRO_5041216704" evidence="2">
    <location>
        <begin position="25"/>
        <end position="693"/>
    </location>
</feature>
<feature type="transmembrane region" description="Helical" evidence="1">
    <location>
        <begin position="428"/>
        <end position="450"/>
    </location>
</feature>
<keyword evidence="2" id="KW-0732">Signal</keyword>
<feature type="transmembrane region" description="Helical" evidence="1">
    <location>
        <begin position="84"/>
        <end position="106"/>
    </location>
</feature>
<sequence>MARRSRSTVACLLVLACLLWNVGELTFATPAAHWTSTESTADSTALTRSSSRTFAVGQLPRDNSPVTTSAAAASATFFTKVFAAGAQGATAAFVAAILSAMAEPLVNRLLVKRMTVGQAMKEMNFKLIANFFLTTFPTNMLKFPVFEIINMAMTFTAFSPGLSGTISGFLFCTVMLPVTNYRFRKSMGWEIKPALLYQAYVPTVARDIIYGFARGWVAVVVAGFCAPTSFVGQSAVFAFTIWAACILSSPCNEWRGFTLQPKDKKLSFGEYFKPVNYARSTGIGATIMGIALFVGRLVTPYAETACAYFKVHPLVGVGILAVLAGGLKVITSGEEEKEETKEEQKEVRRSRSTVACLLILACLLWNVGELTFATPAAHWTATESTADSTALTRSSRTFALGQLPRDNSPVTASAAAASATFFTKVFAAGAQGATAAFVAAILSAMAEPLVNRLLVKRMTVGQAMKEMNFKLIANFFLTTFPTNMLKFPVFEIINMAMTFTAFSPGLSGTISGFLFCTVMLPVTNYRFRKSMGWEIKPALLYQAYVPTVARDIIYGFARGWVAVVVAGFCAPTSFVGQSAVFAFTIWAACILSSPCNEWRGFTLQPKDKKLSFGEYFKPVNYARSTGIGATIMGIALFVGRLVTPYAETAFAYFKVHPLVGVGILAVLAGGLKVITSGEEEKEETKAEQKEEQK</sequence>
<proteinExistence type="predicted"/>
<dbReference type="EMBL" id="CAUJNA010003300">
    <property type="protein sequence ID" value="CAJ1398428.1"/>
    <property type="molecule type" value="Genomic_DNA"/>
</dbReference>
<keyword evidence="1" id="KW-0812">Transmembrane</keyword>
<dbReference type="Proteomes" id="UP001178507">
    <property type="component" value="Unassembled WGS sequence"/>
</dbReference>
<feature type="transmembrane region" description="Helical" evidence="1">
    <location>
        <begin position="625"/>
        <end position="643"/>
    </location>
</feature>
<dbReference type="AlphaFoldDB" id="A0AA36J4L8"/>
<evidence type="ECO:0000313" key="4">
    <source>
        <dbReference type="Proteomes" id="UP001178507"/>
    </source>
</evidence>
<dbReference type="PROSITE" id="PS51257">
    <property type="entry name" value="PROKAR_LIPOPROTEIN"/>
    <property type="match status" value="1"/>
</dbReference>
<feature type="transmembrane region" description="Helical" evidence="1">
    <location>
        <begin position="157"/>
        <end position="178"/>
    </location>
</feature>
<organism evidence="3 4">
    <name type="scientific">Effrenium voratum</name>
    <dbReference type="NCBI Taxonomy" id="2562239"/>
    <lineage>
        <taxon>Eukaryota</taxon>
        <taxon>Sar</taxon>
        <taxon>Alveolata</taxon>
        <taxon>Dinophyceae</taxon>
        <taxon>Suessiales</taxon>
        <taxon>Symbiodiniaceae</taxon>
        <taxon>Effrenium</taxon>
    </lineage>
</organism>
<feature type="transmembrane region" description="Helical" evidence="1">
    <location>
        <begin position="352"/>
        <end position="368"/>
    </location>
</feature>
<feature type="signal peptide" evidence="2">
    <location>
        <begin position="1"/>
        <end position="24"/>
    </location>
</feature>
<protein>
    <submittedName>
        <fullName evidence="3">Uncharacterized protein</fullName>
    </submittedName>
</protein>
<feature type="transmembrane region" description="Helical" evidence="1">
    <location>
        <begin position="127"/>
        <end position="145"/>
    </location>
</feature>
<feature type="transmembrane region" description="Helical" evidence="1">
    <location>
        <begin position="281"/>
        <end position="299"/>
    </location>
</feature>
<gene>
    <name evidence="3" type="ORF">EVOR1521_LOCUS22230</name>
</gene>
<feature type="transmembrane region" description="Helical" evidence="1">
    <location>
        <begin position="655"/>
        <end position="675"/>
    </location>
</feature>
<evidence type="ECO:0000256" key="1">
    <source>
        <dbReference type="SAM" id="Phobius"/>
    </source>
</evidence>
<feature type="transmembrane region" description="Helical" evidence="1">
    <location>
        <begin position="501"/>
        <end position="522"/>
    </location>
</feature>
<comment type="caution">
    <text evidence="3">The sequence shown here is derived from an EMBL/GenBank/DDBJ whole genome shotgun (WGS) entry which is preliminary data.</text>
</comment>